<feature type="region of interest" description="Disordered" evidence="2">
    <location>
        <begin position="178"/>
        <end position="203"/>
    </location>
</feature>
<keyword evidence="5" id="KW-1185">Reference proteome</keyword>
<evidence type="ECO:0000256" key="1">
    <source>
        <dbReference type="PROSITE-ProRule" id="PRU00135"/>
    </source>
</evidence>
<dbReference type="Pfam" id="PF00618">
    <property type="entry name" value="RasGEF_N"/>
    <property type="match status" value="1"/>
</dbReference>
<dbReference type="Gene3D" id="1.20.870.10">
    <property type="entry name" value="Son of sevenless (SoS) protein Chain: S domain 1"/>
    <property type="match status" value="1"/>
</dbReference>
<organism evidence="4 5">
    <name type="scientific">Eptatretus burgeri</name>
    <name type="common">Inshore hagfish</name>
    <dbReference type="NCBI Taxonomy" id="7764"/>
    <lineage>
        <taxon>Eukaryota</taxon>
        <taxon>Metazoa</taxon>
        <taxon>Chordata</taxon>
        <taxon>Craniata</taxon>
        <taxon>Vertebrata</taxon>
        <taxon>Cyclostomata</taxon>
        <taxon>Myxini</taxon>
        <taxon>Myxiniformes</taxon>
        <taxon>Myxinidae</taxon>
        <taxon>Eptatretinae</taxon>
        <taxon>Eptatretus</taxon>
    </lineage>
</organism>
<dbReference type="InterPro" id="IPR023578">
    <property type="entry name" value="Ras_GEF_dom_sf"/>
</dbReference>
<evidence type="ECO:0000256" key="2">
    <source>
        <dbReference type="SAM" id="MobiDB-lite"/>
    </source>
</evidence>
<protein>
    <recommendedName>
        <fullName evidence="3">N-terminal Ras-GEF domain-containing protein</fullName>
    </recommendedName>
</protein>
<dbReference type="SUPFAM" id="SSF48366">
    <property type="entry name" value="Ras GEF"/>
    <property type="match status" value="1"/>
</dbReference>
<evidence type="ECO:0000313" key="4">
    <source>
        <dbReference type="Ensembl" id="ENSEBUP00000004895.1"/>
    </source>
</evidence>
<keyword evidence="1" id="KW-0344">Guanine-nucleotide releasing factor</keyword>
<evidence type="ECO:0000259" key="3">
    <source>
        <dbReference type="PROSITE" id="PS50212"/>
    </source>
</evidence>
<feature type="region of interest" description="Disordered" evidence="2">
    <location>
        <begin position="73"/>
        <end position="98"/>
    </location>
</feature>
<dbReference type="InterPro" id="IPR000651">
    <property type="entry name" value="Ras-like_Gua-exchang_fac_N"/>
</dbReference>
<dbReference type="PROSITE" id="PS50212">
    <property type="entry name" value="RASGEF_NTER"/>
    <property type="match status" value="1"/>
</dbReference>
<proteinExistence type="predicted"/>
<accession>A0A8C4ND14</accession>
<evidence type="ECO:0000313" key="5">
    <source>
        <dbReference type="Proteomes" id="UP000694388"/>
    </source>
</evidence>
<dbReference type="GO" id="GO:0005085">
    <property type="term" value="F:guanyl-nucleotide exchange factor activity"/>
    <property type="evidence" value="ECO:0007669"/>
    <property type="project" value="UniProtKB-KW"/>
</dbReference>
<dbReference type="Proteomes" id="UP000694388">
    <property type="component" value="Unplaced"/>
</dbReference>
<sequence>MIVMKSVKTIWMTWIQIYHPFQTLGHLPQQRYCHKHLFTLQCQYLSHYKQPVGVSPSIYNVPALWWTTQENARQPPALPTKRNRRSAPWSEMGRTPSQYDNVLLDDDALSMGSASQYNNALVIVPPEGLDKKANPDNPPPLPKKTRVKQYLNVFSDYSEPHKDDLLPDTRTAQRYQVQPESAMVEPTTLSPPPALPPKKRSAISGHSRPVVQATSLFFHQSGPFLPSAPRTFVSLSQEMNCGHDMLMIETKVSAGIDADVPDGCRSHNQSSDSEDTTESKILGNKEELWFLCVEKLNRRLMFKREDEDGPDLKAGSVNALITRTTVTKDLMYNEAFLTTYRTFMSAHELITRLKYRYPYSVLPLSVPSLAFSVPSIGLLFKVSLLIFLTCDPHMSRYLVSPRQKPGELHLIHSPSLSELSMSSVFGSWRLIHSLRSWPWC</sequence>
<reference evidence="4" key="1">
    <citation type="submission" date="2025-08" db="UniProtKB">
        <authorList>
            <consortium name="Ensembl"/>
        </authorList>
    </citation>
    <scope>IDENTIFICATION</scope>
</reference>
<feature type="domain" description="N-terminal Ras-GEF" evidence="3">
    <location>
        <begin position="308"/>
        <end position="440"/>
    </location>
</feature>
<dbReference type="Ensembl" id="ENSEBUT00000005333.1">
    <property type="protein sequence ID" value="ENSEBUP00000004895.1"/>
    <property type="gene ID" value="ENSEBUG00000003393.1"/>
</dbReference>
<reference evidence="4" key="2">
    <citation type="submission" date="2025-09" db="UniProtKB">
        <authorList>
            <consortium name="Ensembl"/>
        </authorList>
    </citation>
    <scope>IDENTIFICATION</scope>
</reference>
<name>A0A8C4ND14_EPTBU</name>
<dbReference type="AlphaFoldDB" id="A0A8C4ND14"/>